<dbReference type="FunFam" id="1.10.510.10:FF:000095">
    <property type="entry name" value="protein STRUBBELIG-RECEPTOR FAMILY 8"/>
    <property type="match status" value="1"/>
</dbReference>
<evidence type="ECO:0000256" key="11">
    <source>
        <dbReference type="SAM" id="Phobius"/>
    </source>
</evidence>
<evidence type="ECO:0000256" key="5">
    <source>
        <dbReference type="ARBA" id="ARBA00022737"/>
    </source>
</evidence>
<evidence type="ECO:0000256" key="12">
    <source>
        <dbReference type="SAM" id="SignalP"/>
    </source>
</evidence>
<dbReference type="PANTHER" id="PTHR48056">
    <property type="entry name" value="LRR RECEPTOR-LIKE SERINE/THREONINE-PROTEIN KINASE-RELATED"/>
    <property type="match status" value="1"/>
</dbReference>
<dbReference type="InterPro" id="IPR050647">
    <property type="entry name" value="Plant_LRR-RLKs"/>
</dbReference>
<keyword evidence="5" id="KW-0677">Repeat</keyword>
<keyword evidence="6 11" id="KW-1133">Transmembrane helix</keyword>
<keyword evidence="3 11" id="KW-0812">Transmembrane</keyword>
<dbReference type="FunFam" id="3.80.10.10:FF:000062">
    <property type="entry name" value="protein STRUBBELIG-RECEPTOR FAMILY 3"/>
    <property type="match status" value="1"/>
</dbReference>
<dbReference type="InterPro" id="IPR001245">
    <property type="entry name" value="Ser-Thr/Tyr_kinase_cat_dom"/>
</dbReference>
<dbReference type="PANTHER" id="PTHR48056:SF44">
    <property type="entry name" value="RECEPTOR PROTEIN KINASE CLAVATA1"/>
    <property type="match status" value="1"/>
</dbReference>
<keyword evidence="4 12" id="KW-0732">Signal</keyword>
<dbReference type="InterPro" id="IPR001611">
    <property type="entry name" value="Leu-rich_rpt"/>
</dbReference>
<keyword evidence="7 11" id="KW-0472">Membrane</keyword>
<feature type="compositionally biased region" description="Polar residues" evidence="10">
    <location>
        <begin position="258"/>
        <end position="267"/>
    </location>
</feature>
<feature type="region of interest" description="Disordered" evidence="10">
    <location>
        <begin position="257"/>
        <end position="284"/>
    </location>
</feature>
<dbReference type="Pfam" id="PF13855">
    <property type="entry name" value="LRR_8"/>
    <property type="match status" value="1"/>
</dbReference>
<comment type="subcellular location">
    <subcellularLocation>
        <location evidence="1">Membrane</location>
    </subcellularLocation>
</comment>
<dbReference type="SUPFAM" id="SSF52058">
    <property type="entry name" value="L domain-like"/>
    <property type="match status" value="1"/>
</dbReference>
<feature type="compositionally biased region" description="Low complexity" evidence="10">
    <location>
        <begin position="273"/>
        <end position="283"/>
    </location>
</feature>
<proteinExistence type="predicted"/>
<name>R7VZ43_AEGTA</name>
<dbReference type="AlphaFoldDB" id="R7VZ43"/>
<evidence type="ECO:0000256" key="10">
    <source>
        <dbReference type="SAM" id="MobiDB-lite"/>
    </source>
</evidence>
<dbReference type="GO" id="GO:0016020">
    <property type="term" value="C:membrane"/>
    <property type="evidence" value="ECO:0007669"/>
    <property type="project" value="UniProtKB-SubCell"/>
</dbReference>
<feature type="signal peptide" evidence="12">
    <location>
        <begin position="1"/>
        <end position="26"/>
    </location>
</feature>
<dbReference type="EnsemblPlants" id="EMT01284">
    <property type="protein sequence ID" value="EMT01284"/>
    <property type="gene ID" value="F775_03472"/>
</dbReference>
<evidence type="ECO:0000256" key="2">
    <source>
        <dbReference type="ARBA" id="ARBA00022614"/>
    </source>
</evidence>
<keyword evidence="2" id="KW-0433">Leucine-rich repeat</keyword>
<dbReference type="Gene3D" id="1.10.510.10">
    <property type="entry name" value="Transferase(Phosphotransferase) domain 1"/>
    <property type="match status" value="1"/>
</dbReference>
<dbReference type="InterPro" id="IPR032675">
    <property type="entry name" value="LRR_dom_sf"/>
</dbReference>
<dbReference type="Pfam" id="PF07714">
    <property type="entry name" value="PK_Tyr_Ser-Thr"/>
    <property type="match status" value="1"/>
</dbReference>
<dbReference type="Pfam" id="PF08263">
    <property type="entry name" value="LRRNT_2"/>
    <property type="match status" value="1"/>
</dbReference>
<dbReference type="Pfam" id="PF00560">
    <property type="entry name" value="LRR_1"/>
    <property type="match status" value="1"/>
</dbReference>
<feature type="chain" id="PRO_5014593443" evidence="12">
    <location>
        <begin position="27"/>
        <end position="713"/>
    </location>
</feature>
<evidence type="ECO:0000256" key="8">
    <source>
        <dbReference type="ARBA" id="ARBA00023170"/>
    </source>
</evidence>
<dbReference type="InterPro" id="IPR000719">
    <property type="entry name" value="Prot_kinase_dom"/>
</dbReference>
<sequence length="713" mass="78208">MARPRRQVPGGLAALLLLSAVVAVAAAKTDRADVEALNVLFTSMHKPSKLDNWKADGGDPCDDDDGWRGVDCSDNSVTKIMFNSFVFWLDRSAWSSDLSGLDLTGNLGFQLSSLKSHSDVSDNKLSGEIPYSLPPNLVQLNLQGNAFTGGIPYSVSQMSDLETLNVGSNHLNGQLTDMFTQLPKLSTMDLSDNRLSGNLPQSFQHLTGLKTLNLESNQFTGDVDVLAKLSSLEDLNLQNNKFTGWIPSKLKKIDSLKTGGNQWSSRSAPPGMEKGSSAGASSSKESDVGVNGFFIGAMVIAVLLAAVILLTVLQMKRSSPVSSHYYMDESGQNRQFTFLSTRARLLMQPPVVFAGHSSIISMKPLEKSTSIDSVTLPSVPYKTMNDNKFNMLNNSRRILEPISLVTYSSSELQAATGNWHSSRIIGQGMVGRVYKAKYANGQVLAIKKFDPLSFSERSDFVELVTCISRLRQPSICEIVGYCAEPGHYIMVYEHHMNGSLHEFLHLSDDYSKPLTWDTRVRIALGTAQALEYLHEICSPRIIHKNIKSSNVLLDADLNPHLSDCGLAFFYEDPNESLGPGYSPPECTRPSGYTMKSDVYSFGVVMLELLTGRKAYDSSKPINEQSLVKFVTPQLHDSDALGSVADPALRGLYPPKALSRFADVIARCTQSDPQLRPRMSEVSQELTSCVQRSASSRRGGFLYSASMRSDVSDW</sequence>
<dbReference type="Gene3D" id="3.30.200.20">
    <property type="entry name" value="Phosphorylase Kinase, domain 1"/>
    <property type="match status" value="1"/>
</dbReference>
<dbReference type="InterPro" id="IPR013210">
    <property type="entry name" value="LRR_N_plant-typ"/>
</dbReference>
<reference evidence="13" key="1">
    <citation type="submission" date="2015-06" db="UniProtKB">
        <authorList>
            <consortium name="EnsemblPlants"/>
        </authorList>
    </citation>
    <scope>IDENTIFICATION</scope>
</reference>
<keyword evidence="8" id="KW-0675">Receptor</keyword>
<evidence type="ECO:0000256" key="6">
    <source>
        <dbReference type="ARBA" id="ARBA00022989"/>
    </source>
</evidence>
<evidence type="ECO:0000256" key="9">
    <source>
        <dbReference type="ARBA" id="ARBA00023180"/>
    </source>
</evidence>
<evidence type="ECO:0000256" key="4">
    <source>
        <dbReference type="ARBA" id="ARBA00022729"/>
    </source>
</evidence>
<dbReference type="GO" id="GO:0005524">
    <property type="term" value="F:ATP binding"/>
    <property type="evidence" value="ECO:0007669"/>
    <property type="project" value="InterPro"/>
</dbReference>
<organism evidence="13">
    <name type="scientific">Aegilops tauschii</name>
    <name type="common">Tausch's goatgrass</name>
    <name type="synonym">Aegilops squarrosa</name>
    <dbReference type="NCBI Taxonomy" id="37682"/>
    <lineage>
        <taxon>Eukaryota</taxon>
        <taxon>Viridiplantae</taxon>
        <taxon>Streptophyta</taxon>
        <taxon>Embryophyta</taxon>
        <taxon>Tracheophyta</taxon>
        <taxon>Spermatophyta</taxon>
        <taxon>Magnoliopsida</taxon>
        <taxon>Liliopsida</taxon>
        <taxon>Poales</taxon>
        <taxon>Poaceae</taxon>
        <taxon>BOP clade</taxon>
        <taxon>Pooideae</taxon>
        <taxon>Triticodae</taxon>
        <taxon>Triticeae</taxon>
        <taxon>Triticinae</taxon>
        <taxon>Aegilops</taxon>
    </lineage>
</organism>
<dbReference type="InterPro" id="IPR011009">
    <property type="entry name" value="Kinase-like_dom_sf"/>
</dbReference>
<evidence type="ECO:0000313" key="13">
    <source>
        <dbReference type="EnsemblPlants" id="EMT01284"/>
    </source>
</evidence>
<protein>
    <submittedName>
        <fullName evidence="13">Protein STRUBBELIG-RECEPTOR FAMILY 5</fullName>
    </submittedName>
</protein>
<dbReference type="PROSITE" id="PS50011">
    <property type="entry name" value="PROTEIN_KINASE_DOM"/>
    <property type="match status" value="1"/>
</dbReference>
<dbReference type="SUPFAM" id="SSF56112">
    <property type="entry name" value="Protein kinase-like (PK-like)"/>
    <property type="match status" value="1"/>
</dbReference>
<dbReference type="Gene3D" id="3.80.10.10">
    <property type="entry name" value="Ribonuclease Inhibitor"/>
    <property type="match status" value="1"/>
</dbReference>
<dbReference type="GO" id="GO:0033612">
    <property type="term" value="F:receptor serine/threonine kinase binding"/>
    <property type="evidence" value="ECO:0007669"/>
    <property type="project" value="TreeGrafter"/>
</dbReference>
<dbReference type="GO" id="GO:0004672">
    <property type="term" value="F:protein kinase activity"/>
    <property type="evidence" value="ECO:0007669"/>
    <property type="project" value="InterPro"/>
</dbReference>
<keyword evidence="9" id="KW-0325">Glycoprotein</keyword>
<evidence type="ECO:0000256" key="3">
    <source>
        <dbReference type="ARBA" id="ARBA00022692"/>
    </source>
</evidence>
<evidence type="ECO:0000256" key="7">
    <source>
        <dbReference type="ARBA" id="ARBA00023136"/>
    </source>
</evidence>
<accession>R7VZ43</accession>
<feature type="transmembrane region" description="Helical" evidence="11">
    <location>
        <begin position="292"/>
        <end position="313"/>
    </location>
</feature>
<evidence type="ECO:0000256" key="1">
    <source>
        <dbReference type="ARBA" id="ARBA00004370"/>
    </source>
</evidence>